<feature type="transmembrane region" description="Helical" evidence="1">
    <location>
        <begin position="242"/>
        <end position="263"/>
    </location>
</feature>
<dbReference type="InterPro" id="IPR011701">
    <property type="entry name" value="MFS"/>
</dbReference>
<dbReference type="Gene3D" id="1.20.1250.20">
    <property type="entry name" value="MFS general substrate transporter like domains"/>
    <property type="match status" value="1"/>
</dbReference>
<feature type="transmembrane region" description="Helical" evidence="1">
    <location>
        <begin position="7"/>
        <end position="29"/>
    </location>
</feature>
<proteinExistence type="predicted"/>
<accession>A0A1G2CTZ4</accession>
<organism evidence="2 3">
    <name type="scientific">Candidatus Lloydbacteria bacterium RIFCSPHIGHO2_01_FULL_41_20</name>
    <dbReference type="NCBI Taxonomy" id="1798657"/>
    <lineage>
        <taxon>Bacteria</taxon>
        <taxon>Candidatus Lloydiibacteriota</taxon>
    </lineage>
</organism>
<evidence type="ECO:0008006" key="4">
    <source>
        <dbReference type="Google" id="ProtNLM"/>
    </source>
</evidence>
<dbReference type="Proteomes" id="UP000178841">
    <property type="component" value="Unassembled WGS sequence"/>
</dbReference>
<evidence type="ECO:0000256" key="1">
    <source>
        <dbReference type="SAM" id="Phobius"/>
    </source>
</evidence>
<dbReference type="EMBL" id="MHLH01000010">
    <property type="protein sequence ID" value="OGZ04210.1"/>
    <property type="molecule type" value="Genomic_DNA"/>
</dbReference>
<keyword evidence="1" id="KW-1133">Transmembrane helix</keyword>
<gene>
    <name evidence="2" type="ORF">A2648_01350</name>
</gene>
<feature type="transmembrane region" description="Helical" evidence="1">
    <location>
        <begin position="364"/>
        <end position="381"/>
    </location>
</feature>
<feature type="transmembrane region" description="Helical" evidence="1">
    <location>
        <begin position="219"/>
        <end position="236"/>
    </location>
</feature>
<protein>
    <recommendedName>
        <fullName evidence="4">Major facilitator superfamily (MFS) profile domain-containing protein</fullName>
    </recommendedName>
</protein>
<keyword evidence="1" id="KW-0812">Transmembrane</keyword>
<evidence type="ECO:0000313" key="2">
    <source>
        <dbReference type="EMBL" id="OGZ04210.1"/>
    </source>
</evidence>
<dbReference type="STRING" id="1798657.A2648_01350"/>
<reference evidence="2 3" key="1">
    <citation type="journal article" date="2016" name="Nat. Commun.">
        <title>Thousands of microbial genomes shed light on interconnected biogeochemical processes in an aquifer system.</title>
        <authorList>
            <person name="Anantharaman K."/>
            <person name="Brown C.T."/>
            <person name="Hug L.A."/>
            <person name="Sharon I."/>
            <person name="Castelle C.J."/>
            <person name="Probst A.J."/>
            <person name="Thomas B.C."/>
            <person name="Singh A."/>
            <person name="Wilkins M.J."/>
            <person name="Karaoz U."/>
            <person name="Brodie E.L."/>
            <person name="Williams K.H."/>
            <person name="Hubbard S.S."/>
            <person name="Banfield J.F."/>
        </authorList>
    </citation>
    <scope>NUCLEOTIDE SEQUENCE [LARGE SCALE GENOMIC DNA]</scope>
</reference>
<sequence>MFPNRIHLLHVTYLATFFYALHFAITLYIESSYLSAFFSEKIVGLIYIIASVLSIWAVVKLPKVLLIYGNYKSSLVLIFLEVIALLGLITANSPYPAILFFVFHQILLAMLFVSINIFLESFSTNESTGRTRGTFLTIINTAILLGPLVASGFLEDSNFNIVFILSALFTFPMFVLIATNFKKYSDPIYNKLEFLGTIIEVIKHPDILKISVLRFSLEFFYSIMVIYTPIYLHVYLNIPFSAILGIIMPVALSPFVIFPYILGNIADKKLGEKELLSMGIVISAFITIALSFVGSGSIFAWALLLFITRIGASFIETMSDSYFFKHVSASDSNLIAFFSNLRPMAFIAGPVLATLFLLVFPFNYLFLGLGIFMLYGLRFSLTLQDTR</sequence>
<keyword evidence="1" id="KW-0472">Membrane</keyword>
<feature type="transmembrane region" description="Helical" evidence="1">
    <location>
        <begin position="97"/>
        <end position="119"/>
    </location>
</feature>
<feature type="transmembrane region" description="Helical" evidence="1">
    <location>
        <begin position="41"/>
        <end position="59"/>
    </location>
</feature>
<evidence type="ECO:0000313" key="3">
    <source>
        <dbReference type="Proteomes" id="UP000178841"/>
    </source>
</evidence>
<comment type="caution">
    <text evidence="2">The sequence shown here is derived from an EMBL/GenBank/DDBJ whole genome shotgun (WGS) entry which is preliminary data.</text>
</comment>
<dbReference type="SUPFAM" id="SSF103473">
    <property type="entry name" value="MFS general substrate transporter"/>
    <property type="match status" value="1"/>
</dbReference>
<dbReference type="GO" id="GO:0022857">
    <property type="term" value="F:transmembrane transporter activity"/>
    <property type="evidence" value="ECO:0007669"/>
    <property type="project" value="InterPro"/>
</dbReference>
<dbReference type="InterPro" id="IPR036259">
    <property type="entry name" value="MFS_trans_sf"/>
</dbReference>
<name>A0A1G2CTZ4_9BACT</name>
<feature type="transmembrane region" description="Helical" evidence="1">
    <location>
        <begin position="131"/>
        <end position="153"/>
    </location>
</feature>
<dbReference type="AlphaFoldDB" id="A0A1G2CTZ4"/>
<feature type="transmembrane region" description="Helical" evidence="1">
    <location>
        <begin position="275"/>
        <end position="292"/>
    </location>
</feature>
<feature type="transmembrane region" description="Helical" evidence="1">
    <location>
        <begin position="71"/>
        <end position="91"/>
    </location>
</feature>
<dbReference type="Pfam" id="PF07690">
    <property type="entry name" value="MFS_1"/>
    <property type="match status" value="1"/>
</dbReference>
<feature type="transmembrane region" description="Helical" evidence="1">
    <location>
        <begin position="159"/>
        <end position="181"/>
    </location>
</feature>